<accession>A0AAD6SP56</accession>
<evidence type="ECO:0000259" key="1">
    <source>
        <dbReference type="Pfam" id="PF12550"/>
    </source>
</evidence>
<protein>
    <recommendedName>
        <fullName evidence="1">Transcription activator GCR1-like domain-containing protein</fullName>
    </recommendedName>
</protein>
<evidence type="ECO:0000313" key="2">
    <source>
        <dbReference type="EMBL" id="KAJ7031080.1"/>
    </source>
</evidence>
<dbReference type="InterPro" id="IPR022210">
    <property type="entry name" value="TF_GCR1-like"/>
</dbReference>
<feature type="domain" description="Transcription activator GCR1-like" evidence="1">
    <location>
        <begin position="164"/>
        <end position="236"/>
    </location>
</feature>
<dbReference type="EMBL" id="JARJCM010000084">
    <property type="protein sequence ID" value="KAJ7031080.1"/>
    <property type="molecule type" value="Genomic_DNA"/>
</dbReference>
<dbReference type="Pfam" id="PF12550">
    <property type="entry name" value="GCR1_C"/>
    <property type="match status" value="1"/>
</dbReference>
<dbReference type="Proteomes" id="UP001218188">
    <property type="component" value="Unassembled WGS sequence"/>
</dbReference>
<dbReference type="AlphaFoldDB" id="A0AAD6SP56"/>
<name>A0AAD6SP56_9AGAR</name>
<organism evidence="2 3">
    <name type="scientific">Mycena alexandri</name>
    <dbReference type="NCBI Taxonomy" id="1745969"/>
    <lineage>
        <taxon>Eukaryota</taxon>
        <taxon>Fungi</taxon>
        <taxon>Dikarya</taxon>
        <taxon>Basidiomycota</taxon>
        <taxon>Agaricomycotina</taxon>
        <taxon>Agaricomycetes</taxon>
        <taxon>Agaricomycetidae</taxon>
        <taxon>Agaricales</taxon>
        <taxon>Marasmiineae</taxon>
        <taxon>Mycenaceae</taxon>
        <taxon>Mycena</taxon>
    </lineage>
</organism>
<reference evidence="2" key="1">
    <citation type="submission" date="2023-03" db="EMBL/GenBank/DDBJ databases">
        <title>Massive genome expansion in bonnet fungi (Mycena s.s.) driven by repeated elements and novel gene families across ecological guilds.</title>
        <authorList>
            <consortium name="Lawrence Berkeley National Laboratory"/>
            <person name="Harder C.B."/>
            <person name="Miyauchi S."/>
            <person name="Viragh M."/>
            <person name="Kuo A."/>
            <person name="Thoen E."/>
            <person name="Andreopoulos B."/>
            <person name="Lu D."/>
            <person name="Skrede I."/>
            <person name="Drula E."/>
            <person name="Henrissat B."/>
            <person name="Morin E."/>
            <person name="Kohler A."/>
            <person name="Barry K."/>
            <person name="LaButti K."/>
            <person name="Morin E."/>
            <person name="Salamov A."/>
            <person name="Lipzen A."/>
            <person name="Mereny Z."/>
            <person name="Hegedus B."/>
            <person name="Baldrian P."/>
            <person name="Stursova M."/>
            <person name="Weitz H."/>
            <person name="Taylor A."/>
            <person name="Grigoriev I.V."/>
            <person name="Nagy L.G."/>
            <person name="Martin F."/>
            <person name="Kauserud H."/>
        </authorList>
    </citation>
    <scope>NUCLEOTIDE SEQUENCE</scope>
    <source>
        <strain evidence="2">CBHHK200</strain>
    </source>
</reference>
<gene>
    <name evidence="2" type="ORF">C8F04DRAFT_1111482</name>
</gene>
<comment type="caution">
    <text evidence="2">The sequence shown here is derived from an EMBL/GenBank/DDBJ whole genome shotgun (WGS) entry which is preliminary data.</text>
</comment>
<proteinExistence type="predicted"/>
<keyword evidence="3" id="KW-1185">Reference proteome</keyword>
<sequence>MMSELSTGLAQVMERLSNAQYRPSTSRRAEVAKMSCPLPPLPPQFALPAPPSFPSSAPSTLSPFAPAIPSPFVAPAIPGPVPTFTVPNFTINISPAGTLISSSLSASLPLPPTHSTLSPFSINTSSNMPLPVPPPPHLSIPFTPLAAHQWKWLAGDWLPEYKHPTLKQITDIWGEWVDGIGGCIPVEILTRTWGPKWKQNIGKRKTENSRRMKVVTLIQELAMRPGWNIAVVLRFLSEKYEPKYQARAFCDYLTKDTRPAVFTAADFYLKHP</sequence>
<evidence type="ECO:0000313" key="3">
    <source>
        <dbReference type="Proteomes" id="UP001218188"/>
    </source>
</evidence>